<comment type="caution">
    <text evidence="2">The sequence shown here is derived from an EMBL/GenBank/DDBJ whole genome shotgun (WGS) entry which is preliminary data.</text>
</comment>
<dbReference type="EMBL" id="JACHJV010000003">
    <property type="protein sequence ID" value="MBB4929004.1"/>
    <property type="molecule type" value="Genomic_DNA"/>
</dbReference>
<accession>A0A7W7RBR4</accession>
<evidence type="ECO:0000313" key="2">
    <source>
        <dbReference type="EMBL" id="MBB4929004.1"/>
    </source>
</evidence>
<reference evidence="2 3" key="1">
    <citation type="submission" date="2020-08" db="EMBL/GenBank/DDBJ databases">
        <title>Sequencing the genomes of 1000 actinobacteria strains.</title>
        <authorList>
            <person name="Klenk H.-P."/>
        </authorList>
    </citation>
    <scope>NUCLEOTIDE SEQUENCE [LARGE SCALE GENOMIC DNA]</scope>
    <source>
        <strain evidence="2 3">DSM 41654</strain>
    </source>
</reference>
<evidence type="ECO:0000313" key="3">
    <source>
        <dbReference type="Proteomes" id="UP000540506"/>
    </source>
</evidence>
<dbReference type="Proteomes" id="UP000540506">
    <property type="component" value="Unassembled WGS sequence"/>
</dbReference>
<gene>
    <name evidence="2" type="ORF">FHR34_008101</name>
</gene>
<feature type="region of interest" description="Disordered" evidence="1">
    <location>
        <begin position="37"/>
        <end position="62"/>
    </location>
</feature>
<protein>
    <submittedName>
        <fullName evidence="2">Uncharacterized protein</fullName>
    </submittedName>
</protein>
<dbReference type="AlphaFoldDB" id="A0A7W7RBR4"/>
<feature type="compositionally biased region" description="Polar residues" evidence="1">
    <location>
        <begin position="128"/>
        <end position="144"/>
    </location>
</feature>
<feature type="compositionally biased region" description="Polar residues" evidence="1">
    <location>
        <begin position="41"/>
        <end position="57"/>
    </location>
</feature>
<keyword evidence="3" id="KW-1185">Reference proteome</keyword>
<feature type="region of interest" description="Disordered" evidence="1">
    <location>
        <begin position="125"/>
        <end position="150"/>
    </location>
</feature>
<name>A0A7W7RBR4_KITKI</name>
<evidence type="ECO:0000256" key="1">
    <source>
        <dbReference type="SAM" id="MobiDB-lite"/>
    </source>
</evidence>
<proteinExistence type="predicted"/>
<organism evidence="2 3">
    <name type="scientific">Kitasatospora kifunensis</name>
    <name type="common">Streptomyces kifunensis</name>
    <dbReference type="NCBI Taxonomy" id="58351"/>
    <lineage>
        <taxon>Bacteria</taxon>
        <taxon>Bacillati</taxon>
        <taxon>Actinomycetota</taxon>
        <taxon>Actinomycetes</taxon>
        <taxon>Kitasatosporales</taxon>
        <taxon>Streptomycetaceae</taxon>
        <taxon>Kitasatospora</taxon>
    </lineage>
</organism>
<dbReference type="RefSeq" id="WP_221522691.1">
    <property type="nucleotide sequence ID" value="NZ_JACHJV010000003.1"/>
</dbReference>
<sequence length="150" mass="15865">MERDVVGTRAKHPWLGVDAGGSLCRLGVIAEVHHELETNRHGSSASPTRRPSGSLSTFDEDAILEPGASLHGTDQTETVTIDASKLVAGTHYVASTDFTQSYSRLLSGVPLGKITASGLYGPYDPAARSSSDWSSTKPCSPQASRRSRAP</sequence>